<dbReference type="Proteomes" id="UP001500456">
    <property type="component" value="Unassembled WGS sequence"/>
</dbReference>
<name>A0ABP7QWS8_9ACTN</name>
<protein>
    <recommendedName>
        <fullName evidence="4">N-acetyltransferase domain-containing protein</fullName>
    </recommendedName>
</protein>
<reference evidence="3" key="1">
    <citation type="journal article" date="2019" name="Int. J. Syst. Evol. Microbiol.">
        <title>The Global Catalogue of Microorganisms (GCM) 10K type strain sequencing project: providing services to taxonomists for standard genome sequencing and annotation.</title>
        <authorList>
            <consortium name="The Broad Institute Genomics Platform"/>
            <consortium name="The Broad Institute Genome Sequencing Center for Infectious Disease"/>
            <person name="Wu L."/>
            <person name="Ma J."/>
        </authorList>
    </citation>
    <scope>NUCLEOTIDE SEQUENCE [LARGE SCALE GENOMIC DNA]</scope>
    <source>
        <strain evidence="3">JCM 16924</strain>
    </source>
</reference>
<sequence>MTARSGQGQPHKPDAGEPSTMDALRLRRVNRWQTQGLAGALADLYVDSRGMSARVEHHSRQDFLHRLTGDIRRPGFAMVVAETDGLVGCAFGFPVRSDGFWWLGFDGALPQGIEQLTESGGVFAITDILVRPHPQDQDHEVAGRLQERLLTDHQATLGATLVDQADHPALASLRSWGWLDVGEIWGPISATLLRVLVLPVGERTGARLEGLAHDAWTRWPG</sequence>
<comment type="caution">
    <text evidence="2">The sequence shown here is derived from an EMBL/GenBank/DDBJ whole genome shotgun (WGS) entry which is preliminary data.</text>
</comment>
<organism evidence="2 3">
    <name type="scientific">Streptomyces plumbiresistens</name>
    <dbReference type="NCBI Taxonomy" id="511811"/>
    <lineage>
        <taxon>Bacteria</taxon>
        <taxon>Bacillati</taxon>
        <taxon>Actinomycetota</taxon>
        <taxon>Actinomycetes</taxon>
        <taxon>Kitasatosporales</taxon>
        <taxon>Streptomycetaceae</taxon>
        <taxon>Streptomyces</taxon>
    </lineage>
</organism>
<dbReference type="RefSeq" id="WP_266437120.1">
    <property type="nucleotide sequence ID" value="NZ_BAAAZX010000005.1"/>
</dbReference>
<feature type="region of interest" description="Disordered" evidence="1">
    <location>
        <begin position="1"/>
        <end position="20"/>
    </location>
</feature>
<gene>
    <name evidence="2" type="ORF">GCM10022232_22230</name>
</gene>
<dbReference type="EMBL" id="BAAAZX010000005">
    <property type="protein sequence ID" value="GAA3988369.1"/>
    <property type="molecule type" value="Genomic_DNA"/>
</dbReference>
<evidence type="ECO:0000313" key="2">
    <source>
        <dbReference type="EMBL" id="GAA3988369.1"/>
    </source>
</evidence>
<keyword evidence="3" id="KW-1185">Reference proteome</keyword>
<accession>A0ABP7QWS8</accession>
<evidence type="ECO:0000313" key="3">
    <source>
        <dbReference type="Proteomes" id="UP001500456"/>
    </source>
</evidence>
<evidence type="ECO:0000256" key="1">
    <source>
        <dbReference type="SAM" id="MobiDB-lite"/>
    </source>
</evidence>
<evidence type="ECO:0008006" key="4">
    <source>
        <dbReference type="Google" id="ProtNLM"/>
    </source>
</evidence>
<proteinExistence type="predicted"/>